<feature type="binding site" evidence="8">
    <location>
        <begin position="189"/>
        <end position="193"/>
    </location>
    <ligand>
        <name>ATP</name>
        <dbReference type="ChEBI" id="CHEBI:30616"/>
    </ligand>
</feature>
<dbReference type="Pfam" id="PF00579">
    <property type="entry name" value="tRNA-synt_1b"/>
    <property type="match status" value="1"/>
</dbReference>
<evidence type="ECO:0000256" key="6">
    <source>
        <dbReference type="ARBA" id="ARBA00023146"/>
    </source>
</evidence>
<name>A0A4R9LRN5_9LEPT</name>
<feature type="short sequence motif" description="'HIGH' region" evidence="8">
    <location>
        <begin position="9"/>
        <end position="17"/>
    </location>
</feature>
<comment type="caution">
    <text evidence="10">The sequence shown here is derived from an EMBL/GenBank/DDBJ whole genome shotgun (WGS) entry which is preliminary data.</text>
</comment>
<sequence>MKILTGVQPSGKLHLGNYFSAIRKILHYQNKAELMLFIANLHALTTFSSKENLKENTISAALDLLALGVDPDKTIFWIQSDVPEVTELTWYLSQSITVSQLQLAHSFKDKVAKGFVPGAGLFTYPVLMASDILLYSADKVPVGKDQKQHLEFARDIAERFNSNFGETLTVPEPDIDENTAAIPGVDGAKMSKSYKNTIDLFGTEKEIKKAIMSIVSDSKEISEPKDPDTSIIFQIHSLFLNEEEKQILKTRYTSGGVGYGDLKKSLLDQVMTHFEPFRKKREELSNDLSYVNEILAKGKTKASSIARKKIEEVRKALGIYPF</sequence>
<feature type="binding site" evidence="8">
    <location>
        <begin position="16"/>
        <end position="17"/>
    </location>
    <ligand>
        <name>ATP</name>
        <dbReference type="ChEBI" id="CHEBI:30616"/>
    </ligand>
</feature>
<feature type="short sequence motif" description="'KMSKS' region" evidence="8">
    <location>
        <begin position="189"/>
        <end position="193"/>
    </location>
</feature>
<comment type="subcellular location">
    <subcellularLocation>
        <location evidence="8">Cytoplasm</location>
    </subcellularLocation>
</comment>
<evidence type="ECO:0000256" key="9">
    <source>
        <dbReference type="RuleBase" id="RU363036"/>
    </source>
</evidence>
<proteinExistence type="inferred from homology"/>
<feature type="binding site" evidence="8">
    <location>
        <position position="182"/>
    </location>
    <ligand>
        <name>ATP</name>
        <dbReference type="ChEBI" id="CHEBI:30616"/>
    </ligand>
</feature>
<protein>
    <recommendedName>
        <fullName evidence="8">Tryptophan--tRNA ligase</fullName>
        <ecNumber evidence="8">6.1.1.2</ecNumber>
    </recommendedName>
    <alternativeName>
        <fullName evidence="8">Tryptophanyl-tRNA synthetase</fullName>
        <shortName evidence="8">TrpRS</shortName>
    </alternativeName>
</protein>
<dbReference type="NCBIfam" id="TIGR00233">
    <property type="entry name" value="trpS"/>
    <property type="match status" value="1"/>
</dbReference>
<dbReference type="InterPro" id="IPR002306">
    <property type="entry name" value="Trp-tRNA-ligase"/>
</dbReference>
<dbReference type="EC" id="6.1.1.2" evidence="8"/>
<accession>A0A4R9LRN5</accession>
<reference evidence="10" key="1">
    <citation type="journal article" date="2019" name="PLoS Negl. Trop. Dis.">
        <title>Revisiting the worldwide diversity of Leptospira species in the environment.</title>
        <authorList>
            <person name="Vincent A.T."/>
            <person name="Schiettekatte O."/>
            <person name="Bourhy P."/>
            <person name="Veyrier F.J."/>
            <person name="Picardeau M."/>
        </authorList>
    </citation>
    <scope>NUCLEOTIDE SEQUENCE [LARGE SCALE GENOMIC DNA]</scope>
    <source>
        <strain evidence="10">201400974</strain>
    </source>
</reference>
<dbReference type="InterPro" id="IPR014729">
    <property type="entry name" value="Rossmann-like_a/b/a_fold"/>
</dbReference>
<evidence type="ECO:0000256" key="5">
    <source>
        <dbReference type="ARBA" id="ARBA00022917"/>
    </source>
</evidence>
<dbReference type="SUPFAM" id="SSF52374">
    <property type="entry name" value="Nucleotidylyl transferase"/>
    <property type="match status" value="1"/>
</dbReference>
<dbReference type="GO" id="GO:0005524">
    <property type="term" value="F:ATP binding"/>
    <property type="evidence" value="ECO:0007669"/>
    <property type="project" value="UniProtKB-UniRule"/>
</dbReference>
<comment type="function">
    <text evidence="8">Catalyzes the attachment of tryptophan to tRNA(Trp).</text>
</comment>
<dbReference type="Gene3D" id="3.40.50.620">
    <property type="entry name" value="HUPs"/>
    <property type="match status" value="1"/>
</dbReference>
<feature type="binding site" evidence="8">
    <location>
        <begin position="8"/>
        <end position="10"/>
    </location>
    <ligand>
        <name>ATP</name>
        <dbReference type="ChEBI" id="CHEBI:30616"/>
    </ligand>
</feature>
<evidence type="ECO:0000256" key="7">
    <source>
        <dbReference type="ARBA" id="ARBA00049929"/>
    </source>
</evidence>
<evidence type="ECO:0000256" key="3">
    <source>
        <dbReference type="ARBA" id="ARBA00022741"/>
    </source>
</evidence>
<dbReference type="InterPro" id="IPR024109">
    <property type="entry name" value="Trp-tRNA-ligase_bac-type"/>
</dbReference>
<dbReference type="InterPro" id="IPR002305">
    <property type="entry name" value="aa-tRNA-synth_Ic"/>
</dbReference>
<gene>
    <name evidence="8 10" type="primary">trpS</name>
    <name evidence="10" type="ORF">EHS11_12875</name>
</gene>
<organism evidence="10 11">
    <name type="scientific">Leptospira ilyithenensis</name>
    <dbReference type="NCBI Taxonomy" id="2484901"/>
    <lineage>
        <taxon>Bacteria</taxon>
        <taxon>Pseudomonadati</taxon>
        <taxon>Spirochaetota</taxon>
        <taxon>Spirochaetia</taxon>
        <taxon>Leptospirales</taxon>
        <taxon>Leptospiraceae</taxon>
        <taxon>Leptospira</taxon>
    </lineage>
</organism>
<keyword evidence="6 8" id="KW-0030">Aminoacyl-tRNA synthetase</keyword>
<dbReference type="RefSeq" id="WP_135764815.1">
    <property type="nucleotide sequence ID" value="NZ_RQHV01000053.1"/>
</dbReference>
<dbReference type="OrthoDB" id="9801042at2"/>
<comment type="subunit">
    <text evidence="8">Homodimer.</text>
</comment>
<keyword evidence="5 8" id="KW-0648">Protein biosynthesis</keyword>
<keyword evidence="4 8" id="KW-0067">ATP-binding</keyword>
<dbReference type="Proteomes" id="UP000298264">
    <property type="component" value="Unassembled WGS sequence"/>
</dbReference>
<dbReference type="AlphaFoldDB" id="A0A4R9LRN5"/>
<dbReference type="InterPro" id="IPR001412">
    <property type="entry name" value="aa-tRNA-synth_I_CS"/>
</dbReference>
<dbReference type="CDD" id="cd00806">
    <property type="entry name" value="TrpRS_core"/>
    <property type="match status" value="1"/>
</dbReference>
<comment type="similarity">
    <text evidence="1 8 9">Belongs to the class-I aminoacyl-tRNA synthetase family.</text>
</comment>
<dbReference type="FunFam" id="1.10.240.10:FF:000005">
    <property type="entry name" value="Tryptophan--tRNA ligase"/>
    <property type="match status" value="1"/>
</dbReference>
<keyword evidence="2 8" id="KW-0436">Ligase</keyword>
<dbReference type="GO" id="GO:0005829">
    <property type="term" value="C:cytosol"/>
    <property type="evidence" value="ECO:0007669"/>
    <property type="project" value="TreeGrafter"/>
</dbReference>
<keyword evidence="3 8" id="KW-0547">Nucleotide-binding</keyword>
<evidence type="ECO:0000313" key="10">
    <source>
        <dbReference type="EMBL" id="TGN09124.1"/>
    </source>
</evidence>
<keyword evidence="8" id="KW-0963">Cytoplasm</keyword>
<dbReference type="InterPro" id="IPR050203">
    <property type="entry name" value="Trp-tRNA_synthetase"/>
</dbReference>
<evidence type="ECO:0000256" key="8">
    <source>
        <dbReference type="HAMAP-Rule" id="MF_00140"/>
    </source>
</evidence>
<feature type="binding site" evidence="8">
    <location>
        <position position="131"/>
    </location>
    <ligand>
        <name>L-tryptophan</name>
        <dbReference type="ChEBI" id="CHEBI:57912"/>
    </ligand>
</feature>
<comment type="catalytic activity">
    <reaction evidence="7 8">
        <text>tRNA(Trp) + L-tryptophan + ATP = L-tryptophyl-tRNA(Trp) + AMP + diphosphate + H(+)</text>
        <dbReference type="Rhea" id="RHEA:24080"/>
        <dbReference type="Rhea" id="RHEA-COMP:9671"/>
        <dbReference type="Rhea" id="RHEA-COMP:9705"/>
        <dbReference type="ChEBI" id="CHEBI:15378"/>
        <dbReference type="ChEBI" id="CHEBI:30616"/>
        <dbReference type="ChEBI" id="CHEBI:33019"/>
        <dbReference type="ChEBI" id="CHEBI:57912"/>
        <dbReference type="ChEBI" id="CHEBI:78442"/>
        <dbReference type="ChEBI" id="CHEBI:78535"/>
        <dbReference type="ChEBI" id="CHEBI:456215"/>
        <dbReference type="EC" id="6.1.1.2"/>
    </reaction>
</comment>
<dbReference type="PROSITE" id="PS00178">
    <property type="entry name" value="AA_TRNA_LIGASE_I"/>
    <property type="match status" value="1"/>
</dbReference>
<evidence type="ECO:0000256" key="4">
    <source>
        <dbReference type="ARBA" id="ARBA00022840"/>
    </source>
</evidence>
<evidence type="ECO:0000313" key="11">
    <source>
        <dbReference type="Proteomes" id="UP000298264"/>
    </source>
</evidence>
<evidence type="ECO:0000256" key="2">
    <source>
        <dbReference type="ARBA" id="ARBA00022598"/>
    </source>
</evidence>
<dbReference type="PRINTS" id="PR01039">
    <property type="entry name" value="TRNASYNTHTRP"/>
</dbReference>
<dbReference type="PANTHER" id="PTHR43766:SF1">
    <property type="entry name" value="TRYPTOPHAN--TRNA LIGASE, MITOCHONDRIAL"/>
    <property type="match status" value="1"/>
</dbReference>
<dbReference type="GO" id="GO:0004830">
    <property type="term" value="F:tryptophan-tRNA ligase activity"/>
    <property type="evidence" value="ECO:0007669"/>
    <property type="project" value="UniProtKB-UniRule"/>
</dbReference>
<dbReference type="PANTHER" id="PTHR43766">
    <property type="entry name" value="TRYPTOPHAN--TRNA LIGASE, MITOCHONDRIAL"/>
    <property type="match status" value="1"/>
</dbReference>
<dbReference type="GO" id="GO:0006436">
    <property type="term" value="P:tryptophanyl-tRNA aminoacylation"/>
    <property type="evidence" value="ECO:0007669"/>
    <property type="project" value="UniProtKB-UniRule"/>
</dbReference>
<dbReference type="HAMAP" id="MF_00140_B">
    <property type="entry name" value="Trp_tRNA_synth_B"/>
    <property type="match status" value="1"/>
</dbReference>
<feature type="binding site" evidence="8">
    <location>
        <begin position="143"/>
        <end position="145"/>
    </location>
    <ligand>
        <name>ATP</name>
        <dbReference type="ChEBI" id="CHEBI:30616"/>
    </ligand>
</feature>
<keyword evidence="11" id="KW-1185">Reference proteome</keyword>
<dbReference type="Gene3D" id="1.10.240.10">
    <property type="entry name" value="Tyrosyl-Transfer RNA Synthetase"/>
    <property type="match status" value="1"/>
</dbReference>
<dbReference type="EMBL" id="RQHV01000053">
    <property type="protein sequence ID" value="TGN09124.1"/>
    <property type="molecule type" value="Genomic_DNA"/>
</dbReference>
<evidence type="ECO:0000256" key="1">
    <source>
        <dbReference type="ARBA" id="ARBA00005594"/>
    </source>
</evidence>